<sequence>LASFTTSQKTLVYWQTADTCMEYPYMPIRNRSRYSSAVNGTRTRFGSPVGGDTYTTMSQNTSDYVGSGDNDSFFSDFWEYEGGVINSDWDGGFWLPTFNNYRADALRFGGQLPLIQGYYGELSSSDYAAQVTARTNPSRPYVDVPVNILELGDIVDLLRHAGKTLIERVAHNNLKYQFGIAPLVSDLVKLTKFQEQVDRRVQEIKKLGGPRGLRRTLDLASFTTSQKTLVYWQTADTFMVSEADSVGTRKIRGHIRWFPAIDVAHLSQPEMSALARDAVLGYTIDFATLWEAMPWSWLIDWGSNIGDFLKSNRNIIPAICSDVRIIKQTSTEHTNPSIRVDQHVMSAVRMKYSRKERYVASVLPTAHFPFLSRNQVGILASLSVARR</sequence>
<accession>A0A8S5L5W0</accession>
<organism evidence="1 2">
    <name type="scientific">ssRNA phage SRR7976323_6</name>
    <dbReference type="NCBI Taxonomy" id="2786693"/>
    <lineage>
        <taxon>Viruses</taxon>
        <taxon>Riboviria</taxon>
        <taxon>Orthornavirae</taxon>
        <taxon>Lenarviricota</taxon>
        <taxon>Leviviricetes</taxon>
        <taxon>Timlovirales</taxon>
        <taxon>Steitzviridae</taxon>
        <taxon>Tikiyavirus</taxon>
        <taxon>Tikiyavirus asiovivens</taxon>
    </lineage>
</organism>
<dbReference type="GeneID" id="80400823"/>
<evidence type="ECO:0000313" key="2">
    <source>
        <dbReference type="Proteomes" id="UP000682176"/>
    </source>
</evidence>
<dbReference type="Proteomes" id="UP000682176">
    <property type="component" value="Segment"/>
</dbReference>
<dbReference type="KEGG" id="vg:80400823"/>
<keyword evidence="2" id="KW-1185">Reference proteome</keyword>
<dbReference type="RefSeq" id="YP_010771165.1">
    <property type="nucleotide sequence ID" value="NC_074507.1"/>
</dbReference>
<dbReference type="EMBL" id="BK014189">
    <property type="protein sequence ID" value="DAD52730.1"/>
    <property type="molecule type" value="Genomic_RNA"/>
</dbReference>
<name>A0A8S5L5W0_9VIRU</name>
<evidence type="ECO:0000313" key="1">
    <source>
        <dbReference type="EMBL" id="DAD52730.1"/>
    </source>
</evidence>
<gene>
    <name evidence="1" type="primary">SRR7976323_6_1</name>
</gene>
<reference evidence="1" key="1">
    <citation type="submission" date="2020-09" db="EMBL/GenBank/DDBJ databases">
        <title>Leviviricetes taxonomy.</title>
        <authorList>
            <person name="Stockdale S.R."/>
            <person name="Callanan J."/>
            <person name="Adriaenssens E.M."/>
            <person name="Kuhn J.H."/>
            <person name="Rumnieks J."/>
            <person name="Shkoporov A."/>
            <person name="Draper L.A."/>
            <person name="Ross P."/>
            <person name="Hill C."/>
        </authorList>
    </citation>
    <scope>NUCLEOTIDE SEQUENCE</scope>
</reference>
<protein>
    <submittedName>
        <fullName evidence="1">Maturation protein</fullName>
    </submittedName>
</protein>
<proteinExistence type="predicted"/>
<feature type="non-terminal residue" evidence="1">
    <location>
        <position position="1"/>
    </location>
</feature>